<gene>
    <name evidence="5" type="ORF">GMA92_00870</name>
</gene>
<keyword evidence="3" id="KW-0238">DNA-binding</keyword>
<dbReference type="InterPro" id="IPR005119">
    <property type="entry name" value="LysR_subst-bd"/>
</dbReference>
<dbReference type="InterPro" id="IPR036388">
    <property type="entry name" value="WH-like_DNA-bd_sf"/>
</dbReference>
<dbReference type="PANTHER" id="PTHR30126:SF40">
    <property type="entry name" value="HTH-TYPE TRANSCRIPTIONAL REGULATOR GLTR"/>
    <property type="match status" value="1"/>
</dbReference>
<reference evidence="5 6" key="1">
    <citation type="journal article" date="2019" name="Nat. Med.">
        <title>A library of human gut bacterial isolates paired with longitudinal multiomics data enables mechanistic microbiome research.</title>
        <authorList>
            <person name="Poyet M."/>
            <person name="Groussin M."/>
            <person name="Gibbons S.M."/>
            <person name="Avila-Pacheco J."/>
            <person name="Jiang X."/>
            <person name="Kearney S.M."/>
            <person name="Perrotta A.R."/>
            <person name="Berdy B."/>
            <person name="Zhao S."/>
            <person name="Lieberman T.D."/>
            <person name="Swanson P.K."/>
            <person name="Smith M."/>
            <person name="Roesemann S."/>
            <person name="Alexander J.E."/>
            <person name="Rich S.A."/>
            <person name="Livny J."/>
            <person name="Vlamakis H."/>
            <person name="Clish C."/>
            <person name="Bullock K."/>
            <person name="Deik A."/>
            <person name="Scott J."/>
            <person name="Pierce K.A."/>
            <person name="Xavier R.J."/>
            <person name="Alm E.J."/>
        </authorList>
    </citation>
    <scope>NUCLEOTIDE SEQUENCE [LARGE SCALE GENOMIC DNA]</scope>
    <source>
        <strain evidence="5 6">BIOML-A198</strain>
    </source>
</reference>
<name>A0A173S6T6_9FIRM</name>
<protein>
    <submittedName>
        <fullName evidence="5">LysR family transcriptional regulator</fullName>
    </submittedName>
</protein>
<dbReference type="OrthoDB" id="9785745at2"/>
<dbReference type="PROSITE" id="PS50931">
    <property type="entry name" value="HTH_LYSR"/>
    <property type="match status" value="1"/>
</dbReference>
<dbReference type="SUPFAM" id="SSF46785">
    <property type="entry name" value="Winged helix' DNA-binding domain"/>
    <property type="match status" value="1"/>
</dbReference>
<dbReference type="RefSeq" id="WP_006784767.1">
    <property type="nucleotide sequence ID" value="NZ_CAJJOK010000027.1"/>
</dbReference>
<dbReference type="GeneID" id="60058809"/>
<dbReference type="InterPro" id="IPR036390">
    <property type="entry name" value="WH_DNA-bd_sf"/>
</dbReference>
<dbReference type="AlphaFoldDB" id="A0A173S6T6"/>
<evidence type="ECO:0000256" key="4">
    <source>
        <dbReference type="ARBA" id="ARBA00023163"/>
    </source>
</evidence>
<dbReference type="InterPro" id="IPR000847">
    <property type="entry name" value="LysR_HTH_N"/>
</dbReference>
<keyword evidence="2" id="KW-0805">Transcription regulation</keyword>
<sequence length="303" mass="35269">MIDYRLLTFIDVCETRNLTKTAKHLCLTQPAVTQHIKYLEETYNTKLFVYEGKKMQITESAHALLQYALKTQALLKSAEAEIYELKTKQVKLNFGATLTIADYVMPTILDAHLKRFPDIQLNFKVQNTSHLIEDLLKGKIEFAFIEGYFDKEQFEHHLLKKDDFILVTSINSALNETITLEELKKQRLIIREFGSGSRDILEKLLANTNSSLNQFRQLDEIGSLKLLKHLVKQNHGVTFIYKEAVKEELERNELKQIQIDGINLSREFNFVYLKSSLHKEKYQKFFRFAKDKLTDIDLSIGEG</sequence>
<dbReference type="Proteomes" id="UP000487649">
    <property type="component" value="Unassembled WGS sequence"/>
</dbReference>
<evidence type="ECO:0000313" key="5">
    <source>
        <dbReference type="EMBL" id="MTK19989.1"/>
    </source>
</evidence>
<proteinExistence type="inferred from homology"/>
<keyword evidence="4" id="KW-0804">Transcription</keyword>
<accession>A0A173S6T6</accession>
<dbReference type="PRINTS" id="PR00039">
    <property type="entry name" value="HTHLYSR"/>
</dbReference>
<dbReference type="Gene3D" id="3.40.190.10">
    <property type="entry name" value="Periplasmic binding protein-like II"/>
    <property type="match status" value="2"/>
</dbReference>
<dbReference type="SUPFAM" id="SSF53850">
    <property type="entry name" value="Periplasmic binding protein-like II"/>
    <property type="match status" value="1"/>
</dbReference>
<organism evidence="5 6">
    <name type="scientific">Turicibacter sanguinis</name>
    <dbReference type="NCBI Taxonomy" id="154288"/>
    <lineage>
        <taxon>Bacteria</taxon>
        <taxon>Bacillati</taxon>
        <taxon>Bacillota</taxon>
        <taxon>Erysipelotrichia</taxon>
        <taxon>Erysipelotrichales</taxon>
        <taxon>Turicibacteraceae</taxon>
        <taxon>Turicibacter</taxon>
    </lineage>
</organism>
<evidence type="ECO:0000313" key="6">
    <source>
        <dbReference type="Proteomes" id="UP000487649"/>
    </source>
</evidence>
<dbReference type="GO" id="GO:0003700">
    <property type="term" value="F:DNA-binding transcription factor activity"/>
    <property type="evidence" value="ECO:0007669"/>
    <property type="project" value="InterPro"/>
</dbReference>
<dbReference type="GO" id="GO:0000976">
    <property type="term" value="F:transcription cis-regulatory region binding"/>
    <property type="evidence" value="ECO:0007669"/>
    <property type="project" value="TreeGrafter"/>
</dbReference>
<dbReference type="Gene3D" id="1.10.10.10">
    <property type="entry name" value="Winged helix-like DNA-binding domain superfamily/Winged helix DNA-binding domain"/>
    <property type="match status" value="1"/>
</dbReference>
<comment type="similarity">
    <text evidence="1">Belongs to the LysR transcriptional regulatory family.</text>
</comment>
<dbReference type="PANTHER" id="PTHR30126">
    <property type="entry name" value="HTH-TYPE TRANSCRIPTIONAL REGULATOR"/>
    <property type="match status" value="1"/>
</dbReference>
<dbReference type="Pfam" id="PF03466">
    <property type="entry name" value="LysR_substrate"/>
    <property type="match status" value="1"/>
</dbReference>
<comment type="caution">
    <text evidence="5">The sequence shown here is derived from an EMBL/GenBank/DDBJ whole genome shotgun (WGS) entry which is preliminary data.</text>
</comment>
<evidence type="ECO:0000256" key="2">
    <source>
        <dbReference type="ARBA" id="ARBA00023015"/>
    </source>
</evidence>
<evidence type="ECO:0000256" key="1">
    <source>
        <dbReference type="ARBA" id="ARBA00009437"/>
    </source>
</evidence>
<evidence type="ECO:0000256" key="3">
    <source>
        <dbReference type="ARBA" id="ARBA00023125"/>
    </source>
</evidence>
<dbReference type="Pfam" id="PF00126">
    <property type="entry name" value="HTH_1"/>
    <property type="match status" value="1"/>
</dbReference>
<dbReference type="EMBL" id="WMQE01000002">
    <property type="protein sequence ID" value="MTK19989.1"/>
    <property type="molecule type" value="Genomic_DNA"/>
</dbReference>